<gene>
    <name evidence="1" type="ORF">MJO28_006595</name>
</gene>
<proteinExistence type="predicted"/>
<comment type="caution">
    <text evidence="1">The sequence shown here is derived from an EMBL/GenBank/DDBJ whole genome shotgun (WGS) entry which is preliminary data.</text>
</comment>
<keyword evidence="2" id="KW-1185">Reference proteome</keyword>
<evidence type="ECO:0000313" key="1">
    <source>
        <dbReference type="EMBL" id="KAI7954048.1"/>
    </source>
</evidence>
<reference evidence="2" key="1">
    <citation type="journal article" date="2018" name="BMC Genomics">
        <title>Genomic insights into host adaptation between the wheat stripe rust pathogen (Puccinia striiformis f. sp. tritici) and the barley stripe rust pathogen (Puccinia striiformis f. sp. hordei).</title>
        <authorList>
            <person name="Xia C."/>
            <person name="Wang M."/>
            <person name="Yin C."/>
            <person name="Cornejo O.E."/>
            <person name="Hulbert S.H."/>
            <person name="Chen X."/>
        </authorList>
    </citation>
    <scope>NUCLEOTIDE SEQUENCE [LARGE SCALE GENOMIC DNA]</scope>
    <source>
        <strain evidence="2">93-210</strain>
    </source>
</reference>
<dbReference type="Proteomes" id="UP001060170">
    <property type="component" value="Chromosome 6"/>
</dbReference>
<reference evidence="1 2" key="3">
    <citation type="journal article" date="2022" name="Microbiol. Spectr.">
        <title>Folding features and dynamics of 3D genome architecture in plant fungal pathogens.</title>
        <authorList>
            <person name="Xia C."/>
        </authorList>
    </citation>
    <scope>NUCLEOTIDE SEQUENCE [LARGE SCALE GENOMIC DNA]</scope>
    <source>
        <strain evidence="1 2">93-210</strain>
    </source>
</reference>
<sequence>MVDDGGDVGAGALQHPQEATNQLIVEAGWRGVGTSHVDPPQDNLSRPTSATPSKGKANEDDQQSQGGHTLSLGARNDAVKEEIKHTGGLNLDSDLVKLLLIRQLTNEGSQLLNINQAASNVSNQLKWQQLGKDLQPHLLLDGSNFPSWSAALKDVVGSVTSISDYFASDRSTINPPISNGALAIIKSSINQALRSSLNGMTAYGVYTSLKDRFAQPSWSLLLSRWSNVAQAPDTSDSISSGYESIKRSLLDLEERLGDKLLSLSFHSSLKQYHQPLADAMDSRIAINPAHRVNSTDLLNTVSALHQASNSTSLSLMGMASQRGGRGGHSGFSSRGSRGSWNSHQDHSSSDQYPPDAWGKKNLILHVDDVKTPYELSLDKTPSLDMVKVFGCRAYMHDLNYPKQFVARSTPMIHVGISDVSNGWLLWDPTTNKIERSASVKFHEDNLPSNLTKPGTLEAVLNSIQVSTLGDFSQNKEFEIQDACLSSAVSLSPFMSDAPNTYHQALRSELSVEWIKACGVEIEMMVNLRVWEEVPFSEDLEILNCETFAPTPTFSSLRILLAMASRFKWPVASFNIKSAFLHSDIDYDVYIRPPPGVEVSPGCVLKLCKALYGTRQASRCWWLHLKSKLASIGFTPNLEDQSTYIYKSGQDMAFLWVHVDDGLFTTSSKTLMESLKKRLDSVLDLKWDQKLSSIVGLHVKEVDGGFTLNQLMLIDKVINMSPSNIKAQSPLPSSDLTSNPSKEMDLDYMSRIGCLLYLSMGSRPDITFLVNFLARFSMAPDSSHWAALDHLISSHLALPILASDTVPNPITTFVDANWGGEGARLVHGYLSKAWGAPVSWSSKRQTCIARSTCQAEYMALSFASKDACYISSLLSGFLLLPSPLILSDNKAAVHISKDCGTRKEHRHVNCKFHIINELLYKEKVRLEWISTHLQQADIFTKALGWRSVSDFLTQTGLRPSSHTLASIGGNVCAGCDNHTPPAIVRLSPGSHDSKCDWFNEVNLNCLIF</sequence>
<evidence type="ECO:0000313" key="2">
    <source>
        <dbReference type="Proteomes" id="UP001060170"/>
    </source>
</evidence>
<protein>
    <submittedName>
        <fullName evidence="1">Uncharacterized protein</fullName>
    </submittedName>
</protein>
<name>A0ACC0EHH5_9BASI</name>
<dbReference type="EMBL" id="CM045870">
    <property type="protein sequence ID" value="KAI7954048.1"/>
    <property type="molecule type" value="Genomic_DNA"/>
</dbReference>
<reference evidence="2" key="2">
    <citation type="journal article" date="2018" name="Mol. Plant Microbe Interact.">
        <title>Genome sequence resources for the wheat stripe rust pathogen (Puccinia striiformis f. sp. tritici) and the barley stripe rust pathogen (Puccinia striiformis f. sp. hordei).</title>
        <authorList>
            <person name="Xia C."/>
            <person name="Wang M."/>
            <person name="Yin C."/>
            <person name="Cornejo O.E."/>
            <person name="Hulbert S.H."/>
            <person name="Chen X."/>
        </authorList>
    </citation>
    <scope>NUCLEOTIDE SEQUENCE [LARGE SCALE GENOMIC DNA]</scope>
    <source>
        <strain evidence="2">93-210</strain>
    </source>
</reference>
<accession>A0ACC0EHH5</accession>
<organism evidence="1 2">
    <name type="scientific">Puccinia striiformis f. sp. tritici</name>
    <dbReference type="NCBI Taxonomy" id="168172"/>
    <lineage>
        <taxon>Eukaryota</taxon>
        <taxon>Fungi</taxon>
        <taxon>Dikarya</taxon>
        <taxon>Basidiomycota</taxon>
        <taxon>Pucciniomycotina</taxon>
        <taxon>Pucciniomycetes</taxon>
        <taxon>Pucciniales</taxon>
        <taxon>Pucciniaceae</taxon>
        <taxon>Puccinia</taxon>
    </lineage>
</organism>